<dbReference type="EMBL" id="VULO01000002">
    <property type="protein sequence ID" value="MSS83469.1"/>
    <property type="molecule type" value="Genomic_DNA"/>
</dbReference>
<dbReference type="SUPFAM" id="SSF53927">
    <property type="entry name" value="Cytidine deaminase-like"/>
    <property type="match status" value="1"/>
</dbReference>
<keyword evidence="6" id="KW-1185">Reference proteome</keyword>
<dbReference type="Pfam" id="PF00383">
    <property type="entry name" value="dCMP_cyt_deam_1"/>
    <property type="match status" value="1"/>
</dbReference>
<evidence type="ECO:0000256" key="2">
    <source>
        <dbReference type="ARBA" id="ARBA00022801"/>
    </source>
</evidence>
<dbReference type="PROSITE" id="PS00903">
    <property type="entry name" value="CYT_DCMP_DEAMINASES_1"/>
    <property type="match status" value="1"/>
</dbReference>
<dbReference type="InterPro" id="IPR016193">
    <property type="entry name" value="Cytidine_deaminase-like"/>
</dbReference>
<protein>
    <submittedName>
        <fullName evidence="5">Nucleoside deaminase</fullName>
    </submittedName>
</protein>
<keyword evidence="1" id="KW-0479">Metal-binding</keyword>
<reference evidence="5 6" key="1">
    <citation type="submission" date="2019-08" db="EMBL/GenBank/DDBJ databases">
        <title>In-depth cultivation of the pig gut microbiome towards novel bacterial diversity and tailored functional studies.</title>
        <authorList>
            <person name="Wylensek D."/>
            <person name="Hitch T.C.A."/>
            <person name="Clavel T."/>
        </authorList>
    </citation>
    <scope>NUCLEOTIDE SEQUENCE [LARGE SCALE GENOMIC DNA]</scope>
    <source>
        <strain evidence="5 6">WB03_NA08</strain>
    </source>
</reference>
<gene>
    <name evidence="5" type="ORF">FYJ24_01545</name>
</gene>
<dbReference type="PANTHER" id="PTHR11079:SF149">
    <property type="entry name" value="TRNA-SPECIFIC ADENOSINE DEAMINASE 2"/>
    <property type="match status" value="1"/>
</dbReference>
<dbReference type="CDD" id="cd01285">
    <property type="entry name" value="nucleoside_deaminase"/>
    <property type="match status" value="1"/>
</dbReference>
<dbReference type="GO" id="GO:0008270">
    <property type="term" value="F:zinc ion binding"/>
    <property type="evidence" value="ECO:0007669"/>
    <property type="project" value="InterPro"/>
</dbReference>
<comment type="caution">
    <text evidence="5">The sequence shown here is derived from an EMBL/GenBank/DDBJ whole genome shotgun (WGS) entry which is preliminary data.</text>
</comment>
<feature type="domain" description="CMP/dCMP-type deaminase" evidence="4">
    <location>
        <begin position="3"/>
        <end position="115"/>
    </location>
</feature>
<evidence type="ECO:0000256" key="3">
    <source>
        <dbReference type="ARBA" id="ARBA00022833"/>
    </source>
</evidence>
<keyword evidence="3" id="KW-0862">Zinc</keyword>
<dbReference type="AlphaFoldDB" id="A0A6N7VP18"/>
<name>A0A6N7VP18_9ACTO</name>
<dbReference type="InterPro" id="IPR016192">
    <property type="entry name" value="APOBEC/CMP_deaminase_Zn-bd"/>
</dbReference>
<evidence type="ECO:0000256" key="1">
    <source>
        <dbReference type="ARBA" id="ARBA00022723"/>
    </source>
</evidence>
<dbReference type="InterPro" id="IPR002125">
    <property type="entry name" value="CMP_dCMP_dom"/>
</dbReference>
<dbReference type="PROSITE" id="PS51747">
    <property type="entry name" value="CYT_DCMP_DEAMINASES_2"/>
    <property type="match status" value="1"/>
</dbReference>
<evidence type="ECO:0000313" key="6">
    <source>
        <dbReference type="Proteomes" id="UP000470875"/>
    </source>
</evidence>
<sequence length="155" mass="16483">MDTRDIDFLRQAIDLATQARSRGDEPFGALITDSAGSVLTKAYNSIDSSADITSHAEMNAVRDVWKPGIDLRGATLYASCEPCAMCSGAIFWSGIGRVVFALSGDTLISLAGGPQSPLVLSLPCRSVFAKGGHEVVVCGPLLEDEARFPVEGYWN</sequence>
<dbReference type="PANTHER" id="PTHR11079">
    <property type="entry name" value="CYTOSINE DEAMINASE FAMILY MEMBER"/>
    <property type="match status" value="1"/>
</dbReference>
<dbReference type="GO" id="GO:0016787">
    <property type="term" value="F:hydrolase activity"/>
    <property type="evidence" value="ECO:0007669"/>
    <property type="project" value="UniProtKB-KW"/>
</dbReference>
<keyword evidence="2" id="KW-0378">Hydrolase</keyword>
<proteinExistence type="predicted"/>
<dbReference type="Proteomes" id="UP000470875">
    <property type="component" value="Unassembled WGS sequence"/>
</dbReference>
<evidence type="ECO:0000313" key="5">
    <source>
        <dbReference type="EMBL" id="MSS83469.1"/>
    </source>
</evidence>
<dbReference type="GO" id="GO:0005737">
    <property type="term" value="C:cytoplasm"/>
    <property type="evidence" value="ECO:0007669"/>
    <property type="project" value="TreeGrafter"/>
</dbReference>
<dbReference type="RefSeq" id="WP_154542962.1">
    <property type="nucleotide sequence ID" value="NZ_VULO01000002.1"/>
</dbReference>
<dbReference type="Gene3D" id="3.40.140.10">
    <property type="entry name" value="Cytidine Deaminase, domain 2"/>
    <property type="match status" value="1"/>
</dbReference>
<accession>A0A6N7VP18</accession>
<evidence type="ECO:0000259" key="4">
    <source>
        <dbReference type="PROSITE" id="PS51747"/>
    </source>
</evidence>
<organism evidence="5 6">
    <name type="scientific">Scrofimicrobium canadense</name>
    <dbReference type="NCBI Taxonomy" id="2652290"/>
    <lineage>
        <taxon>Bacteria</taxon>
        <taxon>Bacillati</taxon>
        <taxon>Actinomycetota</taxon>
        <taxon>Actinomycetes</taxon>
        <taxon>Actinomycetales</taxon>
        <taxon>Actinomycetaceae</taxon>
        <taxon>Scrofimicrobium</taxon>
    </lineage>
</organism>